<feature type="domain" description="FtsK" evidence="4">
    <location>
        <begin position="379"/>
        <end position="572"/>
    </location>
</feature>
<protein>
    <submittedName>
        <fullName evidence="5">Cell division protein FtsK</fullName>
    </submittedName>
</protein>
<evidence type="ECO:0000256" key="1">
    <source>
        <dbReference type="PROSITE-ProRule" id="PRU00289"/>
    </source>
</evidence>
<accession>A0A8J3T957</accession>
<dbReference type="SUPFAM" id="SSF52540">
    <property type="entry name" value="P-loop containing nucleoside triphosphate hydrolases"/>
    <property type="match status" value="1"/>
</dbReference>
<feature type="compositionally biased region" description="Acidic residues" evidence="2">
    <location>
        <begin position="51"/>
        <end position="68"/>
    </location>
</feature>
<dbReference type="Gene3D" id="3.40.50.300">
    <property type="entry name" value="P-loop containing nucleotide triphosphate hydrolases"/>
    <property type="match status" value="1"/>
</dbReference>
<feature type="compositionally biased region" description="Basic and acidic residues" evidence="2">
    <location>
        <begin position="7"/>
        <end position="19"/>
    </location>
</feature>
<organism evidence="5 6">
    <name type="scientific">Planosporangium mesophilum</name>
    <dbReference type="NCBI Taxonomy" id="689768"/>
    <lineage>
        <taxon>Bacteria</taxon>
        <taxon>Bacillati</taxon>
        <taxon>Actinomycetota</taxon>
        <taxon>Actinomycetes</taxon>
        <taxon>Micromonosporales</taxon>
        <taxon>Micromonosporaceae</taxon>
        <taxon>Planosporangium</taxon>
    </lineage>
</organism>
<evidence type="ECO:0000256" key="3">
    <source>
        <dbReference type="SAM" id="Phobius"/>
    </source>
</evidence>
<keyword evidence="1" id="KW-0067">ATP-binding</keyword>
<keyword evidence="5" id="KW-0132">Cell division</keyword>
<name>A0A8J3T957_9ACTN</name>
<keyword evidence="3" id="KW-0472">Membrane</keyword>
<dbReference type="RefSeq" id="WP_168112903.1">
    <property type="nucleotide sequence ID" value="NZ_BOON01000003.1"/>
</dbReference>
<feature type="region of interest" description="Disordered" evidence="2">
    <location>
        <begin position="1"/>
        <end position="86"/>
    </location>
</feature>
<keyword evidence="5" id="KW-0131">Cell cycle</keyword>
<dbReference type="AlphaFoldDB" id="A0A8J3T957"/>
<feature type="binding site" evidence="1">
    <location>
        <begin position="395"/>
        <end position="402"/>
    </location>
    <ligand>
        <name>ATP</name>
        <dbReference type="ChEBI" id="CHEBI:30616"/>
    </ligand>
</feature>
<evidence type="ECO:0000313" key="6">
    <source>
        <dbReference type="Proteomes" id="UP000599074"/>
    </source>
</evidence>
<evidence type="ECO:0000313" key="5">
    <source>
        <dbReference type="EMBL" id="GII20846.1"/>
    </source>
</evidence>
<dbReference type="EMBL" id="BOON01000003">
    <property type="protein sequence ID" value="GII20846.1"/>
    <property type="molecule type" value="Genomic_DNA"/>
</dbReference>
<sequence length="740" mass="80610">MTSNIPEPHDGFDWTRAEADLSSDAEGADVVDLNAARTRRTPSRDDTGDADRDDITDDFDADDAESVDDSPQRVGGPVDAADDIPVSAFDPGRRRPILADWARSRATLMAAAKWWAKYAGYVAAYHAVRTPKYAAKTAVYAPAGLFRGTGRVLHWATAEEGNWALRQAAASKGDADAWLKLDARRQRQSVWRWWVLAFGAGTLATGAVALAVGPAWWRWLALAVAVPLLARVGRPDDKRLTDRVSEARTYRKLTAELVRRALTSLQLAAINSAVAKDPKAISFPVDIHRDGPGHLAIVDLPYGVEAADVVARRGKLASAMRLPLDQVWPEPAPGHTGRLALWVGYEPASQMKQPAWPLLSTSARVDVFKAFAFATDPRLNTVDIDLMFRNYLFGGQPGSGKTFALRDLVLAAALDARAEIRGYELKGVGDFAVLEPVMAEYGNGFDDETLARCFAFIEWLYEECRRRSKRIEHYARLGKAPENKVTPELASLKGSGLHPLVAWFDELQELMTSKYGKDAGEILEKVIKLGRALGVIILIGTQIPDKDSLPTGITRNVNSRFCLSVADQTANDMILGTSAYKNGHRATVFQPVIEAGWGILAGFGKPVAVRSFYVDTTAAARIVARAVALRVAAGTLPHPDEQTRAVGPVSDVLADLAQIWPGDEKAAWNETLCALLAELRPDVYGGWEAAQLTTALKPHPLVKVADVGRRIDGKATTRRGVKHTDLLAAIAERNRRTATD</sequence>
<keyword evidence="1" id="KW-0547">Nucleotide-binding</keyword>
<dbReference type="GO" id="GO:0005524">
    <property type="term" value="F:ATP binding"/>
    <property type="evidence" value="ECO:0007669"/>
    <property type="project" value="UniProtKB-UniRule"/>
</dbReference>
<dbReference type="GO" id="GO:0003677">
    <property type="term" value="F:DNA binding"/>
    <property type="evidence" value="ECO:0007669"/>
    <property type="project" value="InterPro"/>
</dbReference>
<feature type="transmembrane region" description="Helical" evidence="3">
    <location>
        <begin position="190"/>
        <end position="210"/>
    </location>
</feature>
<reference evidence="5" key="1">
    <citation type="submission" date="2021-01" db="EMBL/GenBank/DDBJ databases">
        <title>Whole genome shotgun sequence of Planosporangium mesophilum NBRC 109066.</title>
        <authorList>
            <person name="Komaki H."/>
            <person name="Tamura T."/>
        </authorList>
    </citation>
    <scope>NUCLEOTIDE SEQUENCE</scope>
    <source>
        <strain evidence="5">NBRC 109066</strain>
    </source>
</reference>
<evidence type="ECO:0000259" key="4">
    <source>
        <dbReference type="PROSITE" id="PS50901"/>
    </source>
</evidence>
<keyword evidence="3" id="KW-1133">Transmembrane helix</keyword>
<dbReference type="Proteomes" id="UP000599074">
    <property type="component" value="Unassembled WGS sequence"/>
</dbReference>
<comment type="caution">
    <text evidence="5">The sequence shown here is derived from an EMBL/GenBank/DDBJ whole genome shotgun (WGS) entry which is preliminary data.</text>
</comment>
<keyword evidence="6" id="KW-1185">Reference proteome</keyword>
<gene>
    <name evidence="5" type="ORF">Pme01_04430</name>
</gene>
<dbReference type="GO" id="GO:0051301">
    <property type="term" value="P:cell division"/>
    <property type="evidence" value="ECO:0007669"/>
    <property type="project" value="UniProtKB-KW"/>
</dbReference>
<evidence type="ECO:0000256" key="2">
    <source>
        <dbReference type="SAM" id="MobiDB-lite"/>
    </source>
</evidence>
<proteinExistence type="predicted"/>
<keyword evidence="3" id="KW-0812">Transmembrane</keyword>
<dbReference type="InterPro" id="IPR002543">
    <property type="entry name" value="FtsK_dom"/>
</dbReference>
<dbReference type="InterPro" id="IPR027417">
    <property type="entry name" value="P-loop_NTPase"/>
</dbReference>
<dbReference type="PROSITE" id="PS50901">
    <property type="entry name" value="FTSK"/>
    <property type="match status" value="1"/>
</dbReference>